<dbReference type="GO" id="GO:0030288">
    <property type="term" value="C:outer membrane-bounded periplasmic space"/>
    <property type="evidence" value="ECO:0007669"/>
    <property type="project" value="InterPro"/>
</dbReference>
<dbReference type="Proteomes" id="UP000230821">
    <property type="component" value="Unassembled WGS sequence"/>
</dbReference>
<evidence type="ECO:0000256" key="3">
    <source>
        <dbReference type="ARBA" id="ARBA00022448"/>
    </source>
</evidence>
<keyword evidence="3" id="KW-0813">Transport</keyword>
<dbReference type="PANTHER" id="PTHR33376:SF4">
    <property type="entry name" value="SIALIC ACID-BINDING PERIPLASMIC PROTEIN SIAP"/>
    <property type="match status" value="1"/>
</dbReference>
<keyword evidence="4 5" id="KW-0732">Signal</keyword>
<comment type="subcellular location">
    <subcellularLocation>
        <location evidence="1">Cell envelope</location>
    </subcellularLocation>
</comment>
<accession>A0A2G6KEF0</accession>
<feature type="signal peptide" evidence="5">
    <location>
        <begin position="1"/>
        <end position="22"/>
    </location>
</feature>
<dbReference type="InterPro" id="IPR018389">
    <property type="entry name" value="DctP_fam"/>
</dbReference>
<dbReference type="InterPro" id="IPR004682">
    <property type="entry name" value="TRAP_DctP"/>
</dbReference>
<sequence length="326" mass="36785">MKKLCVIAFAVVLGLSVTVADAARTLKVGHGLPTTHPLHQGAEKFAELVSERTNGEVTIEVFPALQLGSVREMFEDLTLGTLDIALITTDTPAFLGLKYWRLLESGYMYRDYEHAKKFFESPLMQELSDELEKKHRITVLDPSFYYGIRHLTTANTPVKTPEDLKGLKIRVPEAPGYLNTLKGMGANVTPVAFGELYMALKTGIVDGQENPFATIYSYKFYEAQKYLNLTGHLISHNTAFMSTDVLESFDDATQKILKDAMREASDYNDQIIIDSEQDYLDKLKETGMTVVEADAEAFRTKAVKYLQEEWYTPEEAEFHKKIQAIQ</sequence>
<dbReference type="Gene3D" id="3.40.190.170">
    <property type="entry name" value="Bacterial extracellular solute-binding protein, family 7"/>
    <property type="match status" value="1"/>
</dbReference>
<dbReference type="AlphaFoldDB" id="A0A2G6KEF0"/>
<evidence type="ECO:0000256" key="2">
    <source>
        <dbReference type="ARBA" id="ARBA00009023"/>
    </source>
</evidence>
<evidence type="ECO:0000313" key="6">
    <source>
        <dbReference type="EMBL" id="PIE34048.1"/>
    </source>
</evidence>
<evidence type="ECO:0000256" key="1">
    <source>
        <dbReference type="ARBA" id="ARBA00004196"/>
    </source>
</evidence>
<dbReference type="GO" id="GO:0055085">
    <property type="term" value="P:transmembrane transport"/>
    <property type="evidence" value="ECO:0007669"/>
    <property type="project" value="InterPro"/>
</dbReference>
<gene>
    <name evidence="6" type="ORF">CSA56_09020</name>
</gene>
<organism evidence="6 7">
    <name type="scientific">candidate division KSB3 bacterium</name>
    <dbReference type="NCBI Taxonomy" id="2044937"/>
    <lineage>
        <taxon>Bacteria</taxon>
        <taxon>candidate division KSB3</taxon>
    </lineage>
</organism>
<dbReference type="EMBL" id="PDSK01000092">
    <property type="protein sequence ID" value="PIE34048.1"/>
    <property type="molecule type" value="Genomic_DNA"/>
</dbReference>
<comment type="caution">
    <text evidence="6">The sequence shown here is derived from an EMBL/GenBank/DDBJ whole genome shotgun (WGS) entry which is preliminary data.</text>
</comment>
<protein>
    <submittedName>
        <fullName evidence="6">C4-dicarboxylate ABC transporter substrate-binding protein</fullName>
    </submittedName>
</protein>
<name>A0A2G6KEF0_9BACT</name>
<dbReference type="InterPro" id="IPR038404">
    <property type="entry name" value="TRAP_DctP_sf"/>
</dbReference>
<proteinExistence type="inferred from homology"/>
<evidence type="ECO:0000256" key="5">
    <source>
        <dbReference type="SAM" id="SignalP"/>
    </source>
</evidence>
<dbReference type="NCBIfam" id="NF037995">
    <property type="entry name" value="TRAP_S1"/>
    <property type="match status" value="1"/>
</dbReference>
<feature type="chain" id="PRO_5013862379" evidence="5">
    <location>
        <begin position="23"/>
        <end position="326"/>
    </location>
</feature>
<evidence type="ECO:0000313" key="7">
    <source>
        <dbReference type="Proteomes" id="UP000230821"/>
    </source>
</evidence>
<comment type="similarity">
    <text evidence="2">Belongs to the bacterial solute-binding protein 7 family.</text>
</comment>
<evidence type="ECO:0000256" key="4">
    <source>
        <dbReference type="ARBA" id="ARBA00022729"/>
    </source>
</evidence>
<dbReference type="CDD" id="cd13672">
    <property type="entry name" value="PBP2_TRAP_Siap"/>
    <property type="match status" value="1"/>
</dbReference>
<dbReference type="NCBIfam" id="TIGR00787">
    <property type="entry name" value="dctP"/>
    <property type="match status" value="1"/>
</dbReference>
<dbReference type="PANTHER" id="PTHR33376">
    <property type="match status" value="1"/>
</dbReference>
<dbReference type="SUPFAM" id="SSF53850">
    <property type="entry name" value="Periplasmic binding protein-like II"/>
    <property type="match status" value="1"/>
</dbReference>
<dbReference type="Pfam" id="PF03480">
    <property type="entry name" value="DctP"/>
    <property type="match status" value="1"/>
</dbReference>
<reference evidence="6 7" key="1">
    <citation type="submission" date="2017-10" db="EMBL/GenBank/DDBJ databases">
        <title>Novel microbial diversity and functional potential in the marine mammal oral microbiome.</title>
        <authorList>
            <person name="Dudek N.K."/>
            <person name="Sun C.L."/>
            <person name="Burstein D."/>
            <person name="Kantor R.S."/>
            <person name="Aliaga Goltsman D.S."/>
            <person name="Bik E.M."/>
            <person name="Thomas B.C."/>
            <person name="Banfield J.F."/>
            <person name="Relman D.A."/>
        </authorList>
    </citation>
    <scope>NUCLEOTIDE SEQUENCE [LARGE SCALE GENOMIC DNA]</scope>
    <source>
        <strain evidence="6">DOLJORAL78_47_16</strain>
    </source>
</reference>
<dbReference type="PIRSF" id="PIRSF006470">
    <property type="entry name" value="DctB"/>
    <property type="match status" value="1"/>
</dbReference>